<keyword evidence="9" id="KW-0067">ATP-binding</keyword>
<dbReference type="Gene3D" id="3.30.450.20">
    <property type="entry name" value="PAS domain"/>
    <property type="match status" value="1"/>
</dbReference>
<evidence type="ECO:0000313" key="15">
    <source>
        <dbReference type="EMBL" id="MBB5756426.1"/>
    </source>
</evidence>
<sequence>MTQIPAGQPEPTVDLSSCDREPIHVLGAVQPFGFLVAVSADWIVLRASANAPDWLGRPVEALLGAPALSVLDGEAVHLLRGHLQTLRGPDAVDRVFGVRLLAEGPLFDVALHMSGASIVIEAEPSAPEHLSAGNLVRNMVSRLRQTVDFEPLCREATRQMRALTGFDRVMLYRFAPDGSGEVIAESVRSGLDRYLGLHYPASDIPKQARALYERSWLRIIADIEAPGVAIVPARDPDGAPLDLSLSTLRTVSPIHIEYLRNMGVAASLSVSILRNGKLWGLFACHHMEPRHISLERRTGSELFGQMFSWILESREREVEVAQEARSREIHNRLMSALASGGTSLEGLSEFLDELAAIIPCDGIGLWVNGEITLQGGTPTREEFTGLVRFLNRTAASRAYATDEIGRVHEPGRDFTERAAGMLAVPVSRTPRDFLVFFRREVARTVTWAGNPEKPANPGPNGVRLTPRKSFEAWREVVHGRALPFTEVELRTAEALRITLLEVILRLTDSAEKERKGAQERQELLIAELNHRVRNILNLIRGVVTQSRTAGGSAEEFAEVVGARIQALARAHDQITTTNWGPGSLRDLILLEAGAYLGARADRVVLTGDDVLLEPQAFSTLALVVHELMTNSAKYGALSNAHGRIDVGWERDSLEHLVIRWRESGGPPVRAPSRRGFGTTLIERSIPYELKGEAEIRYAVSGVEARFTIPPDLVRAAPPAPKRKAVQAAAAAPIRLDGTVLVVEDNMIIALEAEEVLTALGATAVDLAGTVREALRLIEAAPPDRAILDVNLGAETSVSVARRLAERGIPFAFATGYGESFRIPPDLGTVPVIRKPYDAEALRAAFA</sequence>
<dbReference type="Gene3D" id="3.30.565.10">
    <property type="entry name" value="Histidine kinase-like ATPase, C-terminal domain"/>
    <property type="match status" value="1"/>
</dbReference>
<organism evidence="15 16">
    <name type="scientific">Methylorubrum rhodinum</name>
    <dbReference type="NCBI Taxonomy" id="29428"/>
    <lineage>
        <taxon>Bacteria</taxon>
        <taxon>Pseudomonadati</taxon>
        <taxon>Pseudomonadota</taxon>
        <taxon>Alphaproteobacteria</taxon>
        <taxon>Hyphomicrobiales</taxon>
        <taxon>Methylobacteriaceae</taxon>
        <taxon>Methylorubrum</taxon>
    </lineage>
</organism>
<dbReference type="Pfam" id="PF00360">
    <property type="entry name" value="PHY"/>
    <property type="match status" value="1"/>
</dbReference>
<dbReference type="InterPro" id="IPR016132">
    <property type="entry name" value="Phyto_chromo_attachment"/>
</dbReference>
<dbReference type="PANTHER" id="PTHR41523">
    <property type="entry name" value="TWO-COMPONENT SYSTEM SENSOR PROTEIN"/>
    <property type="match status" value="1"/>
</dbReference>
<keyword evidence="5" id="KW-0716">Sensory transduction</keyword>
<dbReference type="InterPro" id="IPR036890">
    <property type="entry name" value="HATPase_C_sf"/>
</dbReference>
<dbReference type="Proteomes" id="UP000583454">
    <property type="component" value="Unassembled WGS sequence"/>
</dbReference>
<evidence type="ECO:0000256" key="5">
    <source>
        <dbReference type="ARBA" id="ARBA00022606"/>
    </source>
</evidence>
<evidence type="ECO:0000259" key="14">
    <source>
        <dbReference type="PROSITE" id="PS50110"/>
    </source>
</evidence>
<evidence type="ECO:0000256" key="10">
    <source>
        <dbReference type="ARBA" id="ARBA00022991"/>
    </source>
</evidence>
<evidence type="ECO:0000256" key="4">
    <source>
        <dbReference type="ARBA" id="ARBA00022553"/>
    </source>
</evidence>
<dbReference type="InterPro" id="IPR013515">
    <property type="entry name" value="Phytochrome_cen-reg"/>
</dbReference>
<dbReference type="InterPro" id="IPR029016">
    <property type="entry name" value="GAF-like_dom_sf"/>
</dbReference>
<evidence type="ECO:0000256" key="7">
    <source>
        <dbReference type="ARBA" id="ARBA00022741"/>
    </source>
</evidence>
<dbReference type="InterPro" id="IPR001294">
    <property type="entry name" value="Phytochrome"/>
</dbReference>
<dbReference type="InterPro" id="IPR001789">
    <property type="entry name" value="Sig_transdc_resp-reg_receiver"/>
</dbReference>
<dbReference type="GO" id="GO:0005524">
    <property type="term" value="F:ATP binding"/>
    <property type="evidence" value="ECO:0007669"/>
    <property type="project" value="UniProtKB-KW"/>
</dbReference>
<dbReference type="PIRSF" id="PIRSF036397">
    <property type="entry name" value="Bactrphtchrm_rec"/>
    <property type="match status" value="1"/>
</dbReference>
<dbReference type="Pfam" id="PF00072">
    <property type="entry name" value="Response_reg"/>
    <property type="match status" value="1"/>
</dbReference>
<dbReference type="InterPro" id="IPR043150">
    <property type="entry name" value="Phytochrome_PHY_sf"/>
</dbReference>
<feature type="modified residue" description="4-aspartylphosphate" evidence="12">
    <location>
        <position position="788"/>
    </location>
</feature>
<keyword evidence="4 12" id="KW-0597">Phosphoprotein</keyword>
<name>A0A840ZFP6_9HYPH</name>
<evidence type="ECO:0000256" key="11">
    <source>
        <dbReference type="ARBA" id="ARBA00023170"/>
    </source>
</evidence>
<keyword evidence="16" id="KW-1185">Reference proteome</keyword>
<evidence type="ECO:0000313" key="16">
    <source>
        <dbReference type="Proteomes" id="UP000583454"/>
    </source>
</evidence>
<dbReference type="SMART" id="SM00065">
    <property type="entry name" value="GAF"/>
    <property type="match status" value="1"/>
</dbReference>
<dbReference type="Pfam" id="PF08446">
    <property type="entry name" value="PAS_2"/>
    <property type="match status" value="1"/>
</dbReference>
<dbReference type="Gene3D" id="3.30.450.40">
    <property type="match status" value="1"/>
</dbReference>
<dbReference type="SUPFAM" id="SSF55781">
    <property type="entry name" value="GAF domain-like"/>
    <property type="match status" value="2"/>
</dbReference>
<keyword evidence="11" id="KW-0675">Receptor</keyword>
<gene>
    <name evidence="15" type="ORF">HNR00_001124</name>
</gene>
<dbReference type="RefSeq" id="WP_183566156.1">
    <property type="nucleotide sequence ID" value="NZ_JACHOP010000003.1"/>
</dbReference>
<dbReference type="EC" id="2.7.13.3" evidence="2"/>
<dbReference type="Gene3D" id="3.40.50.2300">
    <property type="match status" value="1"/>
</dbReference>
<dbReference type="GO" id="GO:0006355">
    <property type="term" value="P:regulation of DNA-templated transcription"/>
    <property type="evidence" value="ECO:0007669"/>
    <property type="project" value="InterPro"/>
</dbReference>
<dbReference type="PANTHER" id="PTHR41523:SF8">
    <property type="entry name" value="ETHYLENE RESPONSE SENSOR PROTEIN"/>
    <property type="match status" value="1"/>
</dbReference>
<dbReference type="PROSITE" id="PS50046">
    <property type="entry name" value="PHYTOCHROME_2"/>
    <property type="match status" value="1"/>
</dbReference>
<dbReference type="PROSITE" id="PS50110">
    <property type="entry name" value="RESPONSE_REGULATORY"/>
    <property type="match status" value="1"/>
</dbReference>
<dbReference type="InterPro" id="IPR035965">
    <property type="entry name" value="PAS-like_dom_sf"/>
</dbReference>
<dbReference type="PRINTS" id="PR01033">
    <property type="entry name" value="PHYTOCHROME"/>
</dbReference>
<dbReference type="SMART" id="SM00911">
    <property type="entry name" value="HWE_HK"/>
    <property type="match status" value="1"/>
</dbReference>
<keyword evidence="6" id="KW-0808">Transferase</keyword>
<dbReference type="GO" id="GO:0009584">
    <property type="term" value="P:detection of visible light"/>
    <property type="evidence" value="ECO:0007669"/>
    <property type="project" value="InterPro"/>
</dbReference>
<keyword evidence="3" id="KW-0600">Photoreceptor protein</keyword>
<reference evidence="15 16" key="1">
    <citation type="submission" date="2020-08" db="EMBL/GenBank/DDBJ databases">
        <title>Genomic Encyclopedia of Type Strains, Phase IV (KMG-IV): sequencing the most valuable type-strain genomes for metagenomic binning, comparative biology and taxonomic classification.</title>
        <authorList>
            <person name="Goeker M."/>
        </authorList>
    </citation>
    <scope>NUCLEOTIDE SEQUENCE [LARGE SCALE GENOMIC DNA]</scope>
    <source>
        <strain evidence="15 16">DSM 2163</strain>
    </source>
</reference>
<dbReference type="SUPFAM" id="SSF55785">
    <property type="entry name" value="PYP-like sensor domain (PAS domain)"/>
    <property type="match status" value="1"/>
</dbReference>
<dbReference type="AlphaFoldDB" id="A0A840ZFP6"/>
<proteinExistence type="predicted"/>
<protein>
    <recommendedName>
        <fullName evidence="2">histidine kinase</fullName>
        <ecNumber evidence="2">2.7.13.3</ecNumber>
    </recommendedName>
</protein>
<keyword evidence="7" id="KW-0547">Nucleotide-binding</keyword>
<dbReference type="InterPro" id="IPR013654">
    <property type="entry name" value="PAS_2"/>
</dbReference>
<dbReference type="InterPro" id="IPR011006">
    <property type="entry name" value="CheY-like_superfamily"/>
</dbReference>
<feature type="domain" description="Phytochrome chromophore attachment site" evidence="13">
    <location>
        <begin position="148"/>
        <end position="305"/>
    </location>
</feature>
<evidence type="ECO:0000256" key="8">
    <source>
        <dbReference type="ARBA" id="ARBA00022777"/>
    </source>
</evidence>
<dbReference type="GO" id="GO:0004673">
    <property type="term" value="F:protein histidine kinase activity"/>
    <property type="evidence" value="ECO:0007669"/>
    <property type="project" value="UniProtKB-EC"/>
</dbReference>
<dbReference type="Pfam" id="PF01590">
    <property type="entry name" value="GAF"/>
    <property type="match status" value="1"/>
</dbReference>
<comment type="caution">
    <text evidence="15">The sequence shown here is derived from an EMBL/GenBank/DDBJ whole genome shotgun (WGS) entry which is preliminary data.</text>
</comment>
<evidence type="ECO:0000256" key="3">
    <source>
        <dbReference type="ARBA" id="ARBA00022543"/>
    </source>
</evidence>
<evidence type="ECO:0000259" key="13">
    <source>
        <dbReference type="PROSITE" id="PS50046"/>
    </source>
</evidence>
<comment type="catalytic activity">
    <reaction evidence="1">
        <text>ATP + protein L-histidine = ADP + protein N-phospho-L-histidine.</text>
        <dbReference type="EC" id="2.7.13.3"/>
    </reaction>
</comment>
<evidence type="ECO:0000256" key="6">
    <source>
        <dbReference type="ARBA" id="ARBA00022679"/>
    </source>
</evidence>
<accession>A0A840ZFP6</accession>
<dbReference type="SUPFAM" id="SSF52172">
    <property type="entry name" value="CheY-like"/>
    <property type="match status" value="1"/>
</dbReference>
<dbReference type="GO" id="GO:0000160">
    <property type="term" value="P:phosphorelay signal transduction system"/>
    <property type="evidence" value="ECO:0007669"/>
    <property type="project" value="InterPro"/>
</dbReference>
<dbReference type="InterPro" id="IPR009219">
    <property type="entry name" value="Bactrphtchr_CheY"/>
</dbReference>
<evidence type="ECO:0000256" key="2">
    <source>
        <dbReference type="ARBA" id="ARBA00012438"/>
    </source>
</evidence>
<dbReference type="GO" id="GO:0009881">
    <property type="term" value="F:photoreceptor activity"/>
    <property type="evidence" value="ECO:0007669"/>
    <property type="project" value="UniProtKB-KW"/>
</dbReference>
<evidence type="ECO:0000256" key="9">
    <source>
        <dbReference type="ARBA" id="ARBA00022840"/>
    </source>
</evidence>
<dbReference type="Pfam" id="PF07536">
    <property type="entry name" value="HWE_HK"/>
    <property type="match status" value="1"/>
</dbReference>
<dbReference type="SMART" id="SM00448">
    <property type="entry name" value="REC"/>
    <property type="match status" value="1"/>
</dbReference>
<evidence type="ECO:0000256" key="1">
    <source>
        <dbReference type="ARBA" id="ARBA00000085"/>
    </source>
</evidence>
<dbReference type="Gene3D" id="3.30.450.270">
    <property type="match status" value="1"/>
</dbReference>
<feature type="domain" description="Response regulatory" evidence="14">
    <location>
        <begin position="738"/>
        <end position="846"/>
    </location>
</feature>
<evidence type="ECO:0000256" key="12">
    <source>
        <dbReference type="PROSITE-ProRule" id="PRU00169"/>
    </source>
</evidence>
<dbReference type="EMBL" id="JACHOP010000003">
    <property type="protein sequence ID" value="MBB5756426.1"/>
    <property type="molecule type" value="Genomic_DNA"/>
</dbReference>
<dbReference type="InterPro" id="IPR003018">
    <property type="entry name" value="GAF"/>
</dbReference>
<keyword evidence="8 15" id="KW-0418">Kinase</keyword>
<keyword evidence="10" id="KW-0157">Chromophore</keyword>
<dbReference type="InterPro" id="IPR011102">
    <property type="entry name" value="Sig_transdc_His_kinase_HWE"/>
</dbReference>